<evidence type="ECO:0000256" key="1">
    <source>
        <dbReference type="ARBA" id="ARBA00004127"/>
    </source>
</evidence>
<proteinExistence type="predicted"/>
<protein>
    <submittedName>
        <fullName evidence="6">Isoprenylcysteine carboxylmethyltransferase family protein</fullName>
        <ecNumber evidence="6">2.1.1.100</ecNumber>
        <ecNumber evidence="6">2.1.1.334</ecNumber>
    </submittedName>
</protein>
<dbReference type="RefSeq" id="WP_339404124.1">
    <property type="nucleotide sequence ID" value="NZ_JBBGAZ010000007.1"/>
</dbReference>
<dbReference type="EMBL" id="JBBGAZ010000007">
    <property type="protein sequence ID" value="MEJ5219303.1"/>
    <property type="molecule type" value="Genomic_DNA"/>
</dbReference>
<reference evidence="6 7" key="1">
    <citation type="submission" date="2024-03" db="EMBL/GenBank/DDBJ databases">
        <title>Cognatishimia coralii sp. nov., a marine bacterium isolated from coral surrounding seawater.</title>
        <authorList>
            <person name="Liu X."/>
            <person name="Liu S."/>
            <person name="Sun H."/>
            <person name="Zhang Y."/>
        </authorList>
    </citation>
    <scope>NUCLEOTIDE SEQUENCE [LARGE SCALE GENOMIC DNA]</scope>
    <source>
        <strain evidence="6 7">D5M38</strain>
    </source>
</reference>
<sequence>MKGFPDIPPIWWVASIALIHAFRWVAPGLHAEIAILEFLSRVIFAAALALIMWSAILFWRKKTPIEPHHTPKALIVEGPYKVSRNPIYLALVMLTAASALGAGSVFGLFVTLALWRVLDARFAAIEEELLKETFGGEAEAYLVQTRRWI</sequence>
<feature type="transmembrane region" description="Helical" evidence="5">
    <location>
        <begin position="6"/>
        <end position="26"/>
    </location>
</feature>
<keyword evidence="6" id="KW-0489">Methyltransferase</keyword>
<gene>
    <name evidence="6" type="ORF">WG622_13685</name>
</gene>
<evidence type="ECO:0000313" key="6">
    <source>
        <dbReference type="EMBL" id="MEJ5219303.1"/>
    </source>
</evidence>
<keyword evidence="3 5" id="KW-1133">Transmembrane helix</keyword>
<keyword evidence="2 5" id="KW-0812">Transmembrane</keyword>
<dbReference type="Pfam" id="PF04191">
    <property type="entry name" value="PEMT"/>
    <property type="match status" value="1"/>
</dbReference>
<keyword evidence="4 5" id="KW-0472">Membrane</keyword>
<name>A0ABU8QIP2_9RHOB</name>
<evidence type="ECO:0000313" key="7">
    <source>
        <dbReference type="Proteomes" id="UP001368270"/>
    </source>
</evidence>
<organism evidence="6 7">
    <name type="scientific">Cognatishimia coralii</name>
    <dbReference type="NCBI Taxonomy" id="3083254"/>
    <lineage>
        <taxon>Bacteria</taxon>
        <taxon>Pseudomonadati</taxon>
        <taxon>Pseudomonadota</taxon>
        <taxon>Alphaproteobacteria</taxon>
        <taxon>Rhodobacterales</taxon>
        <taxon>Paracoccaceae</taxon>
        <taxon>Cognatishimia</taxon>
    </lineage>
</organism>
<evidence type="ECO:0000256" key="2">
    <source>
        <dbReference type="ARBA" id="ARBA00022692"/>
    </source>
</evidence>
<feature type="transmembrane region" description="Helical" evidence="5">
    <location>
        <begin position="87"/>
        <end position="115"/>
    </location>
</feature>
<dbReference type="Gene3D" id="1.20.120.1630">
    <property type="match status" value="1"/>
</dbReference>
<dbReference type="EC" id="2.1.1.100" evidence="6"/>
<keyword evidence="6" id="KW-0808">Transferase</keyword>
<feature type="transmembrane region" description="Helical" evidence="5">
    <location>
        <begin position="38"/>
        <end position="59"/>
    </location>
</feature>
<keyword evidence="7" id="KW-1185">Reference proteome</keyword>
<comment type="subcellular location">
    <subcellularLocation>
        <location evidence="1">Endomembrane system</location>
        <topology evidence="1">Multi-pass membrane protein</topology>
    </subcellularLocation>
</comment>
<evidence type="ECO:0000256" key="5">
    <source>
        <dbReference type="SAM" id="Phobius"/>
    </source>
</evidence>
<accession>A0ABU8QIP2</accession>
<dbReference type="GO" id="GO:0032259">
    <property type="term" value="P:methylation"/>
    <property type="evidence" value="ECO:0007669"/>
    <property type="project" value="UniProtKB-KW"/>
</dbReference>
<dbReference type="GO" id="GO:0004671">
    <property type="term" value="F:protein C-terminal S-isoprenylcysteine carboxyl O-methyltransferase activity"/>
    <property type="evidence" value="ECO:0007669"/>
    <property type="project" value="UniProtKB-EC"/>
</dbReference>
<dbReference type="InterPro" id="IPR007318">
    <property type="entry name" value="Phopholipid_MeTrfase"/>
</dbReference>
<comment type="caution">
    <text evidence="6">The sequence shown here is derived from an EMBL/GenBank/DDBJ whole genome shotgun (WGS) entry which is preliminary data.</text>
</comment>
<evidence type="ECO:0000256" key="4">
    <source>
        <dbReference type="ARBA" id="ARBA00023136"/>
    </source>
</evidence>
<dbReference type="Proteomes" id="UP001368270">
    <property type="component" value="Unassembled WGS sequence"/>
</dbReference>
<dbReference type="EC" id="2.1.1.334" evidence="6"/>
<evidence type="ECO:0000256" key="3">
    <source>
        <dbReference type="ARBA" id="ARBA00022989"/>
    </source>
</evidence>